<reference evidence="3 4" key="1">
    <citation type="journal article" date="2016" name="Fungal Biol.">
        <title>The genome of Xylona heveae provides a window into fungal endophytism.</title>
        <authorList>
            <person name="Gazis R."/>
            <person name="Kuo A."/>
            <person name="Riley R."/>
            <person name="LaButti K."/>
            <person name="Lipzen A."/>
            <person name="Lin J."/>
            <person name="Amirebrahimi M."/>
            <person name="Hesse C.N."/>
            <person name="Spatafora J.W."/>
            <person name="Henrissat B."/>
            <person name="Hainaut M."/>
            <person name="Grigoriev I.V."/>
            <person name="Hibbett D.S."/>
        </authorList>
    </citation>
    <scope>NUCLEOTIDE SEQUENCE [LARGE SCALE GENOMIC DNA]</scope>
    <source>
        <strain evidence="3 4">TC161</strain>
    </source>
</reference>
<dbReference type="SUPFAM" id="SSF52540">
    <property type="entry name" value="P-loop containing nucleoside triphosphate hydrolases"/>
    <property type="match status" value="1"/>
</dbReference>
<name>A0A165I4Q8_XYLHT</name>
<accession>A0A165I4Q8</accession>
<dbReference type="InterPro" id="IPR000795">
    <property type="entry name" value="T_Tr_GTP-bd_dom"/>
</dbReference>
<dbReference type="GO" id="GO:0003746">
    <property type="term" value="F:translation elongation factor activity"/>
    <property type="evidence" value="ECO:0007669"/>
    <property type="project" value="TreeGrafter"/>
</dbReference>
<organism evidence="3 4">
    <name type="scientific">Xylona heveae (strain CBS 132557 / TC161)</name>
    <dbReference type="NCBI Taxonomy" id="1328760"/>
    <lineage>
        <taxon>Eukaryota</taxon>
        <taxon>Fungi</taxon>
        <taxon>Dikarya</taxon>
        <taxon>Ascomycota</taxon>
        <taxon>Pezizomycotina</taxon>
        <taxon>Xylonomycetes</taxon>
        <taxon>Xylonales</taxon>
        <taxon>Xylonaceae</taxon>
        <taxon>Xylona</taxon>
    </lineage>
</organism>
<proteinExistence type="predicted"/>
<dbReference type="PANTHER" id="PTHR43721">
    <property type="entry name" value="ELONGATION FACTOR TU-RELATED"/>
    <property type="match status" value="1"/>
</dbReference>
<dbReference type="PANTHER" id="PTHR43721:SF30">
    <property type="entry name" value="TR-TYPE G DOMAIN-CONTAINING PROTEIN"/>
    <property type="match status" value="1"/>
</dbReference>
<feature type="region of interest" description="Disordered" evidence="1">
    <location>
        <begin position="802"/>
        <end position="839"/>
    </location>
</feature>
<feature type="region of interest" description="Disordered" evidence="1">
    <location>
        <begin position="1"/>
        <end position="22"/>
    </location>
</feature>
<protein>
    <recommendedName>
        <fullName evidence="2">Tr-type G domain-containing protein</fullName>
    </recommendedName>
</protein>
<feature type="compositionally biased region" description="Low complexity" evidence="1">
    <location>
        <begin position="280"/>
        <end position="291"/>
    </location>
</feature>
<dbReference type="OrthoDB" id="5342685at2759"/>
<dbReference type="Proteomes" id="UP000076632">
    <property type="component" value="Unassembled WGS sequence"/>
</dbReference>
<dbReference type="InterPro" id="IPR027417">
    <property type="entry name" value="P-loop_NTPase"/>
</dbReference>
<gene>
    <name evidence="3" type="ORF">L228DRAFT_245304</name>
</gene>
<evidence type="ECO:0000313" key="4">
    <source>
        <dbReference type="Proteomes" id="UP000076632"/>
    </source>
</evidence>
<feature type="compositionally biased region" description="Low complexity" evidence="1">
    <location>
        <begin position="113"/>
        <end position="131"/>
    </location>
</feature>
<evidence type="ECO:0000259" key="2">
    <source>
        <dbReference type="Pfam" id="PF00009"/>
    </source>
</evidence>
<evidence type="ECO:0000256" key="1">
    <source>
        <dbReference type="SAM" id="MobiDB-lite"/>
    </source>
</evidence>
<dbReference type="InParanoid" id="A0A165I4Q8"/>
<feature type="compositionally biased region" description="Polar residues" evidence="1">
    <location>
        <begin position="94"/>
        <end position="112"/>
    </location>
</feature>
<dbReference type="Gene3D" id="3.40.50.300">
    <property type="entry name" value="P-loop containing nucleotide triphosphate hydrolases"/>
    <property type="match status" value="1"/>
</dbReference>
<dbReference type="GO" id="GO:0003924">
    <property type="term" value="F:GTPase activity"/>
    <property type="evidence" value="ECO:0007669"/>
    <property type="project" value="InterPro"/>
</dbReference>
<dbReference type="EMBL" id="KV407456">
    <property type="protein sequence ID" value="KZF24379.1"/>
    <property type="molecule type" value="Genomic_DNA"/>
</dbReference>
<dbReference type="OMA" id="LKHRHEM"/>
<evidence type="ECO:0000313" key="3">
    <source>
        <dbReference type="EMBL" id="KZF24379.1"/>
    </source>
</evidence>
<dbReference type="GO" id="GO:0005525">
    <property type="term" value="F:GTP binding"/>
    <property type="evidence" value="ECO:0007669"/>
    <property type="project" value="InterPro"/>
</dbReference>
<feature type="domain" description="Tr-type G" evidence="2">
    <location>
        <begin position="308"/>
        <end position="571"/>
    </location>
</feature>
<sequence length="901" mass="95682">MASIFTFDPDPPTISSPWPRSLAPTPVSFAVNEHAAPIANSGHGRPLPSPNPIELADCGITKLEPEPQEGPTEYKLHLLLRPRRLFSAYSTGSFVSGSHRSGLQQSSARNDISASPSASPHPAPSGSSRQARLQQLTTQLLWRLQQSSPYHSSSTGDLILPMLPDTSTPIGSSVRPRRLLPGLEESKGALYEIGVSDDGSFKGLTREEMEESLQTLSLMAASLGCSIEIQRMVLVGDCEWIEDDASVPPRRVTHAELLWVTEVLVKPDLFRGTGQAEPATSSSSTPRLPSLDEATPNPEEVQCLTEQVRVSLTGPTMSGKSSLLGTLSTNTADNGRGKSRLSLLKHRHEIESGVTSSVSQELIGYKTATPATSGGSAGTDIVNYASGNVSSWNDIHSASESGRLVFLSDSAGHPRYHRTTIRGLVGCAPHWTALCVAANDGDAKRTSGINLSEQDHLGRAESSLDLAEAHLSLCLKLRLPLMIIVTKLDLASKAGLKNTLGKLLSALKAAGRKPIMLAAANDQVSQSISIPLSAEHEVKKFLSPTEVEIEQKVPIVLTSVVTGAGIGTVHALLRTLPIPHPLPLAPSLTATLRSSPNVVFHVEEVYAMSKSSFRLDSNSTLSSKLILSGHLRHGDISIGDELDLGPFQLATMEQESSSSPCLGPIRQDSSPKSSTLDLSSAMEWKRARVISIRNLRLPVRSLVADQAGTLGIAFLPSPSASVKDASRSSSSNLPSLRIRRGMVLARNSPERPLQASTGIVAHFDQCDAGALTPGSTAVAYFASVRTSVRVVGIEEDVISKKNSFDDGHGHPEGVFHFGDSDADDDQDGHEHDTSSAAAARRHRISAATLEFVSSREWVEVGGPVLLVPSGGTGLYKGTEIGGRGISRLDGVVGTIADVLGP</sequence>
<dbReference type="RefSeq" id="XP_018189934.1">
    <property type="nucleotide sequence ID" value="XM_018332127.1"/>
</dbReference>
<feature type="region of interest" description="Disordered" evidence="1">
    <location>
        <begin position="656"/>
        <end position="677"/>
    </location>
</feature>
<dbReference type="Pfam" id="PF00009">
    <property type="entry name" value="GTP_EFTU"/>
    <property type="match status" value="1"/>
</dbReference>
<feature type="region of interest" description="Disordered" evidence="1">
    <location>
        <begin position="94"/>
        <end position="131"/>
    </location>
</feature>
<feature type="compositionally biased region" description="Low complexity" evidence="1">
    <location>
        <begin position="668"/>
        <end position="677"/>
    </location>
</feature>
<feature type="region of interest" description="Disordered" evidence="1">
    <location>
        <begin position="271"/>
        <end position="298"/>
    </location>
</feature>
<dbReference type="InterPro" id="IPR050055">
    <property type="entry name" value="EF-Tu_GTPase"/>
</dbReference>
<feature type="compositionally biased region" description="Basic and acidic residues" evidence="1">
    <location>
        <begin position="802"/>
        <end position="813"/>
    </location>
</feature>
<keyword evidence="4" id="KW-1185">Reference proteome</keyword>
<dbReference type="AlphaFoldDB" id="A0A165I4Q8"/>
<dbReference type="GeneID" id="28897264"/>